<keyword evidence="4" id="KW-0547">Nucleotide-binding</keyword>
<comment type="subcellular location">
    <subcellularLocation>
        <location evidence="1">Cell membrane</location>
        <topology evidence="1">Peripheral membrane protein</topology>
    </subcellularLocation>
</comment>
<dbReference type="Gene3D" id="2.40.50.100">
    <property type="match status" value="1"/>
</dbReference>
<dbReference type="InterPro" id="IPR015855">
    <property type="entry name" value="ABC_transpr_MalK-like"/>
</dbReference>
<dbReference type="CDD" id="cd03301">
    <property type="entry name" value="ABC_MalK_N"/>
    <property type="match status" value="1"/>
</dbReference>
<evidence type="ECO:0000256" key="11">
    <source>
        <dbReference type="ARBA" id="ARBA00061029"/>
    </source>
</evidence>
<keyword evidence="6" id="KW-1278">Translocase</keyword>
<evidence type="ECO:0000256" key="4">
    <source>
        <dbReference type="ARBA" id="ARBA00022741"/>
    </source>
</evidence>
<evidence type="ECO:0000256" key="7">
    <source>
        <dbReference type="ARBA" id="ARBA00023136"/>
    </source>
</evidence>
<evidence type="ECO:0000256" key="6">
    <source>
        <dbReference type="ARBA" id="ARBA00022967"/>
    </source>
</evidence>
<comment type="catalytic activity">
    <reaction evidence="9">
        <text>L-arabinose(out) + ATP + H2O = L-arabinose(in) + ADP + phosphate + H(+)</text>
        <dbReference type="Rhea" id="RHEA:30007"/>
        <dbReference type="ChEBI" id="CHEBI:15377"/>
        <dbReference type="ChEBI" id="CHEBI:15378"/>
        <dbReference type="ChEBI" id="CHEBI:17535"/>
        <dbReference type="ChEBI" id="CHEBI:30616"/>
        <dbReference type="ChEBI" id="CHEBI:43474"/>
        <dbReference type="ChEBI" id="CHEBI:456216"/>
        <dbReference type="EC" id="7.5.2.13"/>
    </reaction>
    <physiologicalReaction direction="left-to-right" evidence="9">
        <dbReference type="Rhea" id="RHEA:30008"/>
    </physiologicalReaction>
</comment>
<evidence type="ECO:0000256" key="5">
    <source>
        <dbReference type="ARBA" id="ARBA00022840"/>
    </source>
</evidence>
<comment type="caution">
    <text evidence="15">The sequence shown here is derived from an EMBL/GenBank/DDBJ whole genome shotgun (WGS) entry which is preliminary data.</text>
</comment>
<dbReference type="FunFam" id="3.40.50.300:FF:000042">
    <property type="entry name" value="Maltose/maltodextrin ABC transporter, ATP-binding protein"/>
    <property type="match status" value="1"/>
</dbReference>
<evidence type="ECO:0000313" key="16">
    <source>
        <dbReference type="Proteomes" id="UP001430455"/>
    </source>
</evidence>
<reference evidence="15 16" key="1">
    <citation type="submission" date="2021-06" db="EMBL/GenBank/DDBJ databases">
        <title>Halomicroarcula sp. a new haloarchaeum isolated from saline soil.</title>
        <authorList>
            <person name="Duran-Viseras A."/>
            <person name="Sanchez-Porro C."/>
            <person name="Ventosa A."/>
        </authorList>
    </citation>
    <scope>NUCLEOTIDE SEQUENCE [LARGE SCALE GENOMIC DNA]</scope>
    <source>
        <strain evidence="15 16">F27</strain>
    </source>
</reference>
<name>A0AAW4PEP2_9EURY</name>
<dbReference type="InterPro" id="IPR027417">
    <property type="entry name" value="P-loop_NTPase"/>
</dbReference>
<dbReference type="NCBIfam" id="NF008653">
    <property type="entry name" value="PRK11650.1"/>
    <property type="match status" value="1"/>
</dbReference>
<evidence type="ECO:0000259" key="14">
    <source>
        <dbReference type="PROSITE" id="PS50893"/>
    </source>
</evidence>
<evidence type="ECO:0000256" key="2">
    <source>
        <dbReference type="ARBA" id="ARBA00022448"/>
    </source>
</evidence>
<evidence type="ECO:0000256" key="10">
    <source>
        <dbReference type="ARBA" id="ARBA00053454"/>
    </source>
</evidence>
<dbReference type="Gene3D" id="3.40.50.300">
    <property type="entry name" value="P-loop containing nucleotide triphosphate hydrolases"/>
    <property type="match status" value="1"/>
</dbReference>
<dbReference type="AlphaFoldDB" id="A0AAW4PEP2"/>
<evidence type="ECO:0000256" key="8">
    <source>
        <dbReference type="ARBA" id="ARBA00050355"/>
    </source>
</evidence>
<dbReference type="Gene3D" id="2.40.50.140">
    <property type="entry name" value="Nucleic acid-binding proteins"/>
    <property type="match status" value="1"/>
</dbReference>
<protein>
    <recommendedName>
        <fullName evidence="13">ABC-type D-xylose/L-arabinose transporter</fullName>
        <ecNumber evidence="13">7.5.2.13</ecNumber>
    </recommendedName>
</protein>
<organism evidence="15 16">
    <name type="scientific">Haloarcula nitratireducens</name>
    <dbReference type="NCBI Taxonomy" id="2487749"/>
    <lineage>
        <taxon>Archaea</taxon>
        <taxon>Methanobacteriati</taxon>
        <taxon>Methanobacteriota</taxon>
        <taxon>Stenosarchaea group</taxon>
        <taxon>Halobacteria</taxon>
        <taxon>Halobacteriales</taxon>
        <taxon>Haloarculaceae</taxon>
        <taxon>Haloarcula</taxon>
    </lineage>
</organism>
<dbReference type="InterPro" id="IPR017871">
    <property type="entry name" value="ABC_transporter-like_CS"/>
</dbReference>
<dbReference type="InterPro" id="IPR003439">
    <property type="entry name" value="ABC_transporter-like_ATP-bd"/>
</dbReference>
<comment type="similarity">
    <text evidence="11">Belongs to the ABC transporter superfamily. Carbohydrate uptake transporter-1 (CUT1) (TC 3.A.1.1) family.</text>
</comment>
<dbReference type="RefSeq" id="WP_220581035.1">
    <property type="nucleotide sequence ID" value="NZ_RKLT01000007.1"/>
</dbReference>
<evidence type="ECO:0000256" key="13">
    <source>
        <dbReference type="ARBA" id="ARBA00066315"/>
    </source>
</evidence>
<comment type="catalytic activity">
    <reaction evidence="8">
        <text>D-xylose(out) + ATP + H2O = D-xylose(in) + ADP + phosphate + H(+)</text>
        <dbReference type="Rhea" id="RHEA:29899"/>
        <dbReference type="ChEBI" id="CHEBI:15377"/>
        <dbReference type="ChEBI" id="CHEBI:15378"/>
        <dbReference type="ChEBI" id="CHEBI:30616"/>
        <dbReference type="ChEBI" id="CHEBI:43474"/>
        <dbReference type="ChEBI" id="CHEBI:53455"/>
        <dbReference type="ChEBI" id="CHEBI:456216"/>
        <dbReference type="EC" id="7.5.2.13"/>
    </reaction>
    <physiologicalReaction direction="left-to-right" evidence="8">
        <dbReference type="Rhea" id="RHEA:29900"/>
    </physiologicalReaction>
</comment>
<dbReference type="SMART" id="SM00382">
    <property type="entry name" value="AAA"/>
    <property type="match status" value="1"/>
</dbReference>
<feature type="domain" description="ABC transporter" evidence="14">
    <location>
        <begin position="4"/>
        <end position="239"/>
    </location>
</feature>
<accession>A0AAW4PEP2</accession>
<evidence type="ECO:0000256" key="9">
    <source>
        <dbReference type="ARBA" id="ARBA00051890"/>
    </source>
</evidence>
<keyword evidence="7" id="KW-0472">Membrane</keyword>
<sequence length="375" mass="41852">MGRLQLNDLTKVFDSGDNEIIAVNDLNLTVEDGDFLVLVGPSGCGKSTTLRCIAGLEHATSGQITLDDRDITYKKPKERDMAMVFQNYALYPHMTVRQNIGYGLKITTDLPKDDINDRVEQTAELLEIGDLLEKEPSDLSGGQQQRVALGRAIIREPEVFLMDEPLSNLDAKLRTTMRTEIQQLQSDMDITTIYVTHDQTEAMTMGDRIAVLNDGELQQVGEPLVCYHQPKNRFVAGFIGSPSMNFLSVRREGDVLSHEEFTYHITEMTRDAIADASDDLTLGIRPEHIRLGESGDQNAVETTIEVVEPMGEVTYAYFQIGGETYTASIEGERRIQADERVHVVFPEEKIHVFDGRTGEAVKNSNLGEKVDTPQV</sequence>
<dbReference type="PROSITE" id="PS50893">
    <property type="entry name" value="ABC_TRANSPORTER_2"/>
    <property type="match status" value="1"/>
</dbReference>
<dbReference type="InterPro" id="IPR008995">
    <property type="entry name" value="Mo/tungstate-bd_C_term_dom"/>
</dbReference>
<comment type="subunit">
    <text evidence="12">The complex is composed of two ATP-binding proteins (XacJ and XacK), two transmembrane proteins (XacH and XacI) and a solute-binding protein (XacG).</text>
</comment>
<evidence type="ECO:0000256" key="3">
    <source>
        <dbReference type="ARBA" id="ARBA00022475"/>
    </source>
</evidence>
<keyword evidence="3" id="KW-1003">Cell membrane</keyword>
<dbReference type="GO" id="GO:0008643">
    <property type="term" value="P:carbohydrate transport"/>
    <property type="evidence" value="ECO:0007669"/>
    <property type="project" value="InterPro"/>
</dbReference>
<dbReference type="SUPFAM" id="SSF50331">
    <property type="entry name" value="MOP-like"/>
    <property type="match status" value="1"/>
</dbReference>
<dbReference type="GO" id="GO:0005524">
    <property type="term" value="F:ATP binding"/>
    <property type="evidence" value="ECO:0007669"/>
    <property type="project" value="UniProtKB-KW"/>
</dbReference>
<dbReference type="EC" id="7.5.2.13" evidence="13"/>
<evidence type="ECO:0000256" key="12">
    <source>
        <dbReference type="ARBA" id="ARBA00065962"/>
    </source>
</evidence>
<dbReference type="Pfam" id="PF08402">
    <property type="entry name" value="TOBE_2"/>
    <property type="match status" value="1"/>
</dbReference>
<evidence type="ECO:0000256" key="1">
    <source>
        <dbReference type="ARBA" id="ARBA00004202"/>
    </source>
</evidence>
<dbReference type="InterPro" id="IPR012340">
    <property type="entry name" value="NA-bd_OB-fold"/>
</dbReference>
<dbReference type="EMBL" id="RKLT01000007">
    <property type="protein sequence ID" value="MBX0296430.1"/>
    <property type="molecule type" value="Genomic_DNA"/>
</dbReference>
<gene>
    <name evidence="15" type="ORF">EGH23_16230</name>
</gene>
<dbReference type="InterPro" id="IPR047641">
    <property type="entry name" value="ABC_transpr_MalK/UgpC-like"/>
</dbReference>
<keyword evidence="2" id="KW-0813">Transport</keyword>
<dbReference type="SUPFAM" id="SSF52540">
    <property type="entry name" value="P-loop containing nucleoside triphosphate hydrolases"/>
    <property type="match status" value="1"/>
</dbReference>
<dbReference type="Proteomes" id="UP001430455">
    <property type="component" value="Unassembled WGS sequence"/>
</dbReference>
<comment type="function">
    <text evidence="10">Part of the ABC transporter complex XacGHIJK involved in the uptake of xylose and arabinose. Responsible for energy coupling to the transport system.</text>
</comment>
<dbReference type="Pfam" id="PF00005">
    <property type="entry name" value="ABC_tran"/>
    <property type="match status" value="1"/>
</dbReference>
<dbReference type="PANTHER" id="PTHR43875:SF15">
    <property type="entry name" value="TREHALOSE IMPORT ATP-BINDING PROTEIN SUGC"/>
    <property type="match status" value="1"/>
</dbReference>
<dbReference type="InterPro" id="IPR013611">
    <property type="entry name" value="Transp-assoc_OB_typ2"/>
</dbReference>
<dbReference type="GO" id="GO:0055052">
    <property type="term" value="C:ATP-binding cassette (ABC) transporter complex, substrate-binding subunit-containing"/>
    <property type="evidence" value="ECO:0007669"/>
    <property type="project" value="TreeGrafter"/>
</dbReference>
<dbReference type="GO" id="GO:0016887">
    <property type="term" value="F:ATP hydrolysis activity"/>
    <property type="evidence" value="ECO:0007669"/>
    <property type="project" value="InterPro"/>
</dbReference>
<keyword evidence="16" id="KW-1185">Reference proteome</keyword>
<dbReference type="PANTHER" id="PTHR43875">
    <property type="entry name" value="MALTODEXTRIN IMPORT ATP-BINDING PROTEIN MSMX"/>
    <property type="match status" value="1"/>
</dbReference>
<dbReference type="GO" id="GO:0140359">
    <property type="term" value="F:ABC-type transporter activity"/>
    <property type="evidence" value="ECO:0007669"/>
    <property type="project" value="InterPro"/>
</dbReference>
<keyword evidence="5 15" id="KW-0067">ATP-binding</keyword>
<dbReference type="PROSITE" id="PS00211">
    <property type="entry name" value="ABC_TRANSPORTER_1"/>
    <property type="match status" value="1"/>
</dbReference>
<proteinExistence type="inferred from homology"/>
<dbReference type="InterPro" id="IPR003593">
    <property type="entry name" value="AAA+_ATPase"/>
</dbReference>
<evidence type="ECO:0000313" key="15">
    <source>
        <dbReference type="EMBL" id="MBX0296430.1"/>
    </source>
</evidence>